<dbReference type="InterPro" id="IPR029051">
    <property type="entry name" value="DUF4352"/>
</dbReference>
<evidence type="ECO:0000313" key="3">
    <source>
        <dbReference type="EMBL" id="ACY96992.1"/>
    </source>
</evidence>
<accession>D1AA56</accession>
<organism evidence="3 4">
    <name type="scientific">Thermomonospora curvata (strain ATCC 19995 / DSM 43183 / JCM 3096 / KCTC 9072 / NBRC 15933 / NCIMB 10081 / Henssen B9)</name>
    <dbReference type="NCBI Taxonomy" id="471852"/>
    <lineage>
        <taxon>Bacteria</taxon>
        <taxon>Bacillati</taxon>
        <taxon>Actinomycetota</taxon>
        <taxon>Actinomycetes</taxon>
        <taxon>Streptosporangiales</taxon>
        <taxon>Thermomonosporaceae</taxon>
        <taxon>Thermomonospora</taxon>
    </lineage>
</organism>
<evidence type="ECO:0000259" key="2">
    <source>
        <dbReference type="Pfam" id="PF11611"/>
    </source>
</evidence>
<dbReference type="EMBL" id="CP001738">
    <property type="protein sequence ID" value="ACY96992.1"/>
    <property type="molecule type" value="Genomic_DNA"/>
</dbReference>
<dbReference type="HOGENOM" id="CLU_1395719_0_0_11"/>
<keyword evidence="1" id="KW-0732">Signal</keyword>
<dbReference type="InterPro" id="IPR029050">
    <property type="entry name" value="Immunoprotect_excell_Ig-like"/>
</dbReference>
<dbReference type="Proteomes" id="UP000001918">
    <property type="component" value="Chromosome"/>
</dbReference>
<dbReference type="KEGG" id="tcu:Tcur_1412"/>
<evidence type="ECO:0000313" key="4">
    <source>
        <dbReference type="Proteomes" id="UP000001918"/>
    </source>
</evidence>
<keyword evidence="4" id="KW-1185">Reference proteome</keyword>
<dbReference type="RefSeq" id="WP_012851776.1">
    <property type="nucleotide sequence ID" value="NC_013510.1"/>
</dbReference>
<dbReference type="Gene3D" id="2.60.40.1240">
    <property type="match status" value="1"/>
</dbReference>
<sequence length="195" mass="20881">MPEVSERLLRRAVKCVVAGAAVVLVAACGSQEEARRAAPAPARPIQEIGGVYDASPTPAPFPNPTLPQVQVGETGRAGDLELSVEEAKAATTARKLFSGVHRAQGRFVIVPVTMKNLGKEPFSMLEFMEATLTDVSGATYNQAREVASDQSIRGTSNFNWEINPSSKGKVVLVFDLPKEVQPSFITVEGIATIRF</sequence>
<protein>
    <recommendedName>
        <fullName evidence="2">DUF4352 domain-containing protein</fullName>
    </recommendedName>
</protein>
<dbReference type="Pfam" id="PF11611">
    <property type="entry name" value="DUF4352"/>
    <property type="match status" value="1"/>
</dbReference>
<gene>
    <name evidence="3" type="ordered locus">Tcur_1412</name>
</gene>
<evidence type="ECO:0000256" key="1">
    <source>
        <dbReference type="ARBA" id="ARBA00022729"/>
    </source>
</evidence>
<dbReference type="PROSITE" id="PS51257">
    <property type="entry name" value="PROKAR_LIPOPROTEIN"/>
    <property type="match status" value="1"/>
</dbReference>
<dbReference type="AlphaFoldDB" id="D1AA56"/>
<feature type="domain" description="DUF4352" evidence="2">
    <location>
        <begin position="70"/>
        <end position="182"/>
    </location>
</feature>
<proteinExistence type="predicted"/>
<reference evidence="3 4" key="1">
    <citation type="journal article" date="2011" name="Stand. Genomic Sci.">
        <title>Complete genome sequence of Thermomonospora curvata type strain (B9).</title>
        <authorList>
            <person name="Chertkov O."/>
            <person name="Sikorski J."/>
            <person name="Nolan M."/>
            <person name="Lapidus A."/>
            <person name="Lucas S."/>
            <person name="Del Rio T.G."/>
            <person name="Tice H."/>
            <person name="Cheng J.F."/>
            <person name="Goodwin L."/>
            <person name="Pitluck S."/>
            <person name="Liolios K."/>
            <person name="Ivanova N."/>
            <person name="Mavromatis K."/>
            <person name="Mikhailova N."/>
            <person name="Ovchinnikova G."/>
            <person name="Pati A."/>
            <person name="Chen A."/>
            <person name="Palaniappan K."/>
            <person name="Djao O.D."/>
            <person name="Land M."/>
            <person name="Hauser L."/>
            <person name="Chang Y.J."/>
            <person name="Jeffries C.D."/>
            <person name="Brettin T."/>
            <person name="Han C."/>
            <person name="Detter J.C."/>
            <person name="Rohde M."/>
            <person name="Goker M."/>
            <person name="Woyke T."/>
            <person name="Bristow J."/>
            <person name="Eisen J.A."/>
            <person name="Markowitz V."/>
            <person name="Hugenholtz P."/>
            <person name="Klenk H.P."/>
            <person name="Kyrpides N.C."/>
        </authorList>
    </citation>
    <scope>NUCLEOTIDE SEQUENCE [LARGE SCALE GENOMIC DNA]</scope>
    <source>
        <strain evidence="4">ATCC 19995 / DSM 43183 / JCM 3096 / KCTC 9072 / NBRC 15933 / NCIMB 10081 / Henssen B9</strain>
    </source>
</reference>
<dbReference type="OrthoDB" id="3430849at2"/>
<name>D1AA56_THECD</name>